<gene>
    <name evidence="5" type="ORF">PCOR1329_LOCUS77099</name>
</gene>
<evidence type="ECO:0000259" key="4">
    <source>
        <dbReference type="Pfam" id="PF17177"/>
    </source>
</evidence>
<keyword evidence="1" id="KW-0677">Repeat</keyword>
<keyword evidence="6" id="KW-1185">Reference proteome</keyword>
<evidence type="ECO:0000256" key="2">
    <source>
        <dbReference type="PROSITE-ProRule" id="PRU00708"/>
    </source>
</evidence>
<dbReference type="InterPro" id="IPR033443">
    <property type="entry name" value="PROP1-like_PPR_dom"/>
</dbReference>
<proteinExistence type="predicted"/>
<comment type="caution">
    <text evidence="5">The sequence shown here is derived from an EMBL/GenBank/DDBJ whole genome shotgun (WGS) entry which is preliminary data.</text>
</comment>
<dbReference type="InterPro" id="IPR002885">
    <property type="entry name" value="PPR_rpt"/>
</dbReference>
<dbReference type="Pfam" id="PF17177">
    <property type="entry name" value="PPR_long"/>
    <property type="match status" value="1"/>
</dbReference>
<evidence type="ECO:0000313" key="5">
    <source>
        <dbReference type="EMBL" id="CAK0899632.1"/>
    </source>
</evidence>
<protein>
    <recommendedName>
        <fullName evidence="4">PROP1-like PPR domain-containing protein</fullName>
    </recommendedName>
</protein>
<feature type="domain" description="PROP1-like PPR" evidence="4">
    <location>
        <begin position="290"/>
        <end position="448"/>
    </location>
</feature>
<evidence type="ECO:0000256" key="1">
    <source>
        <dbReference type="ARBA" id="ARBA00022737"/>
    </source>
</evidence>
<name>A0ABN9XJ23_9DINO</name>
<reference evidence="5" key="1">
    <citation type="submission" date="2023-10" db="EMBL/GenBank/DDBJ databases">
        <authorList>
            <person name="Chen Y."/>
            <person name="Shah S."/>
            <person name="Dougan E. K."/>
            <person name="Thang M."/>
            <person name="Chan C."/>
        </authorList>
    </citation>
    <scope>NUCLEOTIDE SEQUENCE [LARGE SCALE GENOMIC DNA]</scope>
</reference>
<feature type="repeat" description="PPR" evidence="2">
    <location>
        <begin position="382"/>
        <end position="416"/>
    </location>
</feature>
<evidence type="ECO:0000313" key="6">
    <source>
        <dbReference type="Proteomes" id="UP001189429"/>
    </source>
</evidence>
<dbReference type="Proteomes" id="UP001189429">
    <property type="component" value="Unassembled WGS sequence"/>
</dbReference>
<dbReference type="PROSITE" id="PS51375">
    <property type="entry name" value="PPR"/>
    <property type="match status" value="2"/>
</dbReference>
<dbReference type="EMBL" id="CAUYUJ010020637">
    <property type="protein sequence ID" value="CAK0899632.1"/>
    <property type="molecule type" value="Genomic_DNA"/>
</dbReference>
<feature type="region of interest" description="Disordered" evidence="3">
    <location>
        <begin position="93"/>
        <end position="173"/>
    </location>
</feature>
<feature type="repeat" description="PPR" evidence="2">
    <location>
        <begin position="347"/>
        <end position="381"/>
    </location>
</feature>
<dbReference type="PANTHER" id="PTHR47447:SF17">
    <property type="entry name" value="OS12G0638900 PROTEIN"/>
    <property type="match status" value="1"/>
</dbReference>
<sequence length="472" mass="50380">MAWCTQCAPSCSRRSLLGSLAKSLERSPFASAPQPHLDLLAAMLLLSGLLLKEACGVAGLSEELLVGAFLLVARSLFTSAPFRSAAAGCAAPHGARAAPRRPAPATGRQAKSRPRGRDRLEPGPARGLDPSAAGGGAARRYDPLGAQVARGSSRTDSAAGTRPRAPACPSPAVAKPVHSRCRGLRGECSWLVAEALESGAAADLSFFKRVAGSLGEAALRESAADLLQAMREQGLVVDWGIQMQLSQPFNGSLPDDLMEGFWALREQDCGLCWTVLRSLMVGYERKAPERTLELYEGIKSSGLKPDLLVCNAVLCALAQGARASEALQLFQQMCPDDGASNIGTSPNGKSYGSVIRACTAGGRNKVAVALFDCMVTKGIKPNRFAYHDAILSLMRLKKIRRAWNLYLSMKRDGVPPCDNTLRLLIRTCAMRGWHEEAASISEHFRSAKRAEAQVESEAATEFRESSAEGESE</sequence>
<accession>A0ABN9XJ23</accession>
<organism evidence="5 6">
    <name type="scientific">Prorocentrum cordatum</name>
    <dbReference type="NCBI Taxonomy" id="2364126"/>
    <lineage>
        <taxon>Eukaryota</taxon>
        <taxon>Sar</taxon>
        <taxon>Alveolata</taxon>
        <taxon>Dinophyceae</taxon>
        <taxon>Prorocentrales</taxon>
        <taxon>Prorocentraceae</taxon>
        <taxon>Prorocentrum</taxon>
    </lineage>
</organism>
<evidence type="ECO:0000256" key="3">
    <source>
        <dbReference type="SAM" id="MobiDB-lite"/>
    </source>
</evidence>
<dbReference type="PANTHER" id="PTHR47447">
    <property type="entry name" value="OS03G0856100 PROTEIN"/>
    <property type="match status" value="1"/>
</dbReference>
<dbReference type="Gene3D" id="1.25.40.10">
    <property type="entry name" value="Tetratricopeptide repeat domain"/>
    <property type="match status" value="1"/>
</dbReference>
<dbReference type="InterPro" id="IPR011990">
    <property type="entry name" value="TPR-like_helical_dom_sf"/>
</dbReference>